<dbReference type="SUPFAM" id="SSF56349">
    <property type="entry name" value="DNA breaking-rejoining enzymes"/>
    <property type="match status" value="1"/>
</dbReference>
<evidence type="ECO:0000256" key="3">
    <source>
        <dbReference type="ARBA" id="ARBA00023172"/>
    </source>
</evidence>
<feature type="domain" description="Tyr recombinase" evidence="5">
    <location>
        <begin position="215"/>
        <end position="395"/>
    </location>
</feature>
<gene>
    <name evidence="7" type="ORF">NK6_5361</name>
    <name evidence="8" type="ORF">NK6_5405</name>
</gene>
<dbReference type="InterPro" id="IPR011010">
    <property type="entry name" value="DNA_brk_join_enz"/>
</dbReference>
<name>A0A0E4BR10_9BRAD</name>
<organism evidence="8 9">
    <name type="scientific">Bradyrhizobium diazoefficiens</name>
    <dbReference type="NCBI Taxonomy" id="1355477"/>
    <lineage>
        <taxon>Bacteria</taxon>
        <taxon>Pseudomonadati</taxon>
        <taxon>Pseudomonadota</taxon>
        <taxon>Alphaproteobacteria</taxon>
        <taxon>Hyphomicrobiales</taxon>
        <taxon>Nitrobacteraceae</taxon>
        <taxon>Bradyrhizobium</taxon>
    </lineage>
</organism>
<evidence type="ECO:0000256" key="2">
    <source>
        <dbReference type="ARBA" id="ARBA00023125"/>
    </source>
</evidence>
<evidence type="ECO:0000256" key="4">
    <source>
        <dbReference type="PROSITE-ProRule" id="PRU01248"/>
    </source>
</evidence>
<evidence type="ECO:0000259" key="6">
    <source>
        <dbReference type="PROSITE" id="PS51900"/>
    </source>
</evidence>
<dbReference type="Gene3D" id="1.10.443.10">
    <property type="entry name" value="Intergrase catalytic core"/>
    <property type="match status" value="1"/>
</dbReference>
<dbReference type="GO" id="GO:0006310">
    <property type="term" value="P:DNA recombination"/>
    <property type="evidence" value="ECO:0007669"/>
    <property type="project" value="UniProtKB-KW"/>
</dbReference>
<evidence type="ECO:0000313" key="8">
    <source>
        <dbReference type="EMBL" id="BAR58564.1"/>
    </source>
</evidence>
<dbReference type="Pfam" id="PF00589">
    <property type="entry name" value="Phage_integrase"/>
    <property type="match status" value="1"/>
</dbReference>
<feature type="domain" description="Core-binding (CB)" evidence="6">
    <location>
        <begin position="111"/>
        <end position="192"/>
    </location>
</feature>
<dbReference type="AlphaFoldDB" id="A0A0E4BR10"/>
<keyword evidence="1" id="KW-0229">DNA integration</keyword>
<evidence type="ECO:0000313" key="7">
    <source>
        <dbReference type="EMBL" id="BAR58520.1"/>
    </source>
</evidence>
<protein>
    <submittedName>
        <fullName evidence="8">Site-specific integrase/recombinase</fullName>
    </submittedName>
</protein>
<dbReference type="PANTHER" id="PTHR30349:SF90">
    <property type="entry name" value="TYROSINE RECOMBINASE XERD"/>
    <property type="match status" value="1"/>
</dbReference>
<evidence type="ECO:0000259" key="5">
    <source>
        <dbReference type="PROSITE" id="PS51898"/>
    </source>
</evidence>
<proteinExistence type="predicted"/>
<evidence type="ECO:0000256" key="1">
    <source>
        <dbReference type="ARBA" id="ARBA00022908"/>
    </source>
</evidence>
<dbReference type="GO" id="GO:0015074">
    <property type="term" value="P:DNA integration"/>
    <property type="evidence" value="ECO:0007669"/>
    <property type="project" value="UniProtKB-KW"/>
</dbReference>
<dbReference type="PROSITE" id="PS51898">
    <property type="entry name" value="TYR_RECOMBINASE"/>
    <property type="match status" value="1"/>
</dbReference>
<dbReference type="InterPro" id="IPR044068">
    <property type="entry name" value="CB"/>
</dbReference>
<keyword evidence="3" id="KW-0233">DNA recombination</keyword>
<dbReference type="Proteomes" id="UP000063308">
    <property type="component" value="Chromosome"/>
</dbReference>
<dbReference type="PANTHER" id="PTHR30349">
    <property type="entry name" value="PHAGE INTEGRASE-RELATED"/>
    <property type="match status" value="1"/>
</dbReference>
<dbReference type="InterPro" id="IPR013762">
    <property type="entry name" value="Integrase-like_cat_sf"/>
</dbReference>
<dbReference type="EMBL" id="AP014685">
    <property type="protein sequence ID" value="BAR58520.1"/>
    <property type="molecule type" value="Genomic_DNA"/>
</dbReference>
<dbReference type="GO" id="GO:0003677">
    <property type="term" value="F:DNA binding"/>
    <property type="evidence" value="ECO:0007669"/>
    <property type="project" value="UniProtKB-UniRule"/>
</dbReference>
<dbReference type="EMBL" id="AP014685">
    <property type="protein sequence ID" value="BAR58564.1"/>
    <property type="molecule type" value="Genomic_DNA"/>
</dbReference>
<dbReference type="PROSITE" id="PS51900">
    <property type="entry name" value="CB"/>
    <property type="match status" value="1"/>
</dbReference>
<sequence>MVTKRKRRHRRSVDVRINWLQPHVDGFKDWLAQRKYTPATITEVARLLALWADWVRASGFEVETLAAGFAASASVFRGGKTTRAPQGAAALFIAYLREKNVLPPERQPSLEETWPSLAAFRSWMREQRGVKDATLDTYQAILVDLLGSLGADPTAYTAAAIRGFVLNRARPHGRGRAQGITVATRAYLKYLVATGQCPVGREQAVPGFANWQLATTPRFLGQADIDRLLAACDGEDRLRDRAVILLLARLGLRASEVANLAFDEIDWVAGRITLAGKARREERLPLTQEIGDAILAYIERARPRIATARAFLTSAAPVRPLSRIAVKCIVRRALDRAGVKSIHRGAHVLRHSAATTMLRNGASLAGVGAVLRHRSPSVTALYAKVDIGLLSEIAQPWGGRLPC</sequence>
<reference evidence="8 9" key="1">
    <citation type="submission" date="2014-11" db="EMBL/GenBank/DDBJ databases">
        <title>Symbiosis island explosion on the genome of extra-slow-growing strains of soybean bradyrhizobia with massive insertion sequences.</title>
        <authorList>
            <person name="Iida T."/>
            <person name="Minamisawa K."/>
        </authorList>
    </citation>
    <scope>NUCLEOTIDE SEQUENCE [LARGE SCALE GENOMIC DNA]</scope>
    <source>
        <strain evidence="8 9">NK6</strain>
    </source>
</reference>
<dbReference type="InterPro" id="IPR050090">
    <property type="entry name" value="Tyrosine_recombinase_XerCD"/>
</dbReference>
<evidence type="ECO:0000313" key="9">
    <source>
        <dbReference type="Proteomes" id="UP000063308"/>
    </source>
</evidence>
<dbReference type="InterPro" id="IPR002104">
    <property type="entry name" value="Integrase_catalytic"/>
</dbReference>
<accession>A0A0E4BR10</accession>
<keyword evidence="2 4" id="KW-0238">DNA-binding</keyword>